<dbReference type="EMBL" id="OR420740">
    <property type="protein sequence ID" value="WMM95201.1"/>
    <property type="molecule type" value="Genomic_DNA"/>
</dbReference>
<evidence type="ECO:0000313" key="1">
    <source>
        <dbReference type="EMBL" id="WMM95201.1"/>
    </source>
</evidence>
<gene>
    <name evidence="1" type="ORF">CRP114_gp2</name>
</gene>
<reference evidence="1 2" key="1">
    <citation type="submission" date="2023-08" db="EMBL/GenBank/DDBJ databases">
        <authorList>
            <person name="Du S."/>
            <person name="Wu Z."/>
            <person name="Wu Y."/>
            <person name="Yang M."/>
            <person name="Shao J."/>
            <person name="Liu H."/>
            <person name="Zhao Y."/>
            <person name="Zhang Z."/>
        </authorList>
    </citation>
    <scope>NUCLEOTIDE SEQUENCE [LARGE SCALE GENOMIC DNA]</scope>
</reference>
<accession>A0AAX3ZWA3</accession>
<protein>
    <submittedName>
        <fullName evidence="1">Uncharacterized protein</fullName>
    </submittedName>
</protein>
<organism evidence="1 2">
    <name type="scientific">Roseobacter phage CRP-114</name>
    <dbReference type="NCBI Taxonomy" id="3072842"/>
    <lineage>
        <taxon>Viruses</taxon>
        <taxon>Duplodnaviria</taxon>
        <taxon>Heunggongvirae</taxon>
        <taxon>Uroviricota</taxon>
        <taxon>Caudoviricetes</taxon>
        <taxon>Autographivirales</taxon>
        <taxon>Autographivirales incertae sedis</taxon>
        <taxon>Dynamenevirus</taxon>
        <taxon>Dynamenevirus CRP114</taxon>
    </lineage>
</organism>
<sequence>MSHIKPSNGSKVFIADRFPHSGDWYLHHVLAQFNGQWVTWVFNEIDNACHHGHYFDKLLDALDDYGIRHGETTQNHLKALAEQAEEQAMHEASIAAIYEGVAQ</sequence>
<keyword evidence="2" id="KW-1185">Reference proteome</keyword>
<proteinExistence type="predicted"/>
<dbReference type="Proteomes" id="UP001301566">
    <property type="component" value="Segment"/>
</dbReference>
<name>A0AAX3ZWA3_9CAUD</name>
<evidence type="ECO:0000313" key="2">
    <source>
        <dbReference type="Proteomes" id="UP001301566"/>
    </source>
</evidence>